<dbReference type="EMBL" id="UFAJ01000078">
    <property type="protein sequence ID" value="SSD59017.1"/>
    <property type="molecule type" value="Genomic_DNA"/>
</dbReference>
<dbReference type="VEuPathDB" id="FungiDB:SCODWIG_00778"/>
<dbReference type="GO" id="GO:0008233">
    <property type="term" value="F:peptidase activity"/>
    <property type="evidence" value="ECO:0007669"/>
    <property type="project" value="UniProtKB-KW"/>
</dbReference>
<keyword evidence="3" id="KW-0227">DNA damage</keyword>
<evidence type="ECO:0000256" key="6">
    <source>
        <dbReference type="ARBA" id="ARBA00023125"/>
    </source>
</evidence>
<dbReference type="GO" id="GO:0016829">
    <property type="term" value="F:lyase activity"/>
    <property type="evidence" value="ECO:0007669"/>
    <property type="project" value="UniProtKB-KW"/>
</dbReference>
<keyword evidence="7" id="KW-0456">Lyase</keyword>
<keyword evidence="6" id="KW-0238">DNA-binding</keyword>
<organism evidence="9 10">
    <name type="scientific">Saccharomycodes ludwigii</name>
    <dbReference type="NCBI Taxonomy" id="36035"/>
    <lineage>
        <taxon>Eukaryota</taxon>
        <taxon>Fungi</taxon>
        <taxon>Dikarya</taxon>
        <taxon>Ascomycota</taxon>
        <taxon>Saccharomycotina</taxon>
        <taxon>Saccharomycetes</taxon>
        <taxon>Saccharomycodales</taxon>
        <taxon>Saccharomycodaceae</taxon>
        <taxon>Saccharomycodes</taxon>
    </lineage>
</organism>
<dbReference type="PANTHER" id="PTHR13604">
    <property type="entry name" value="DC12-RELATED"/>
    <property type="match status" value="1"/>
</dbReference>
<accession>A0A376B2W6</accession>
<evidence type="ECO:0000313" key="10">
    <source>
        <dbReference type="Proteomes" id="UP000262825"/>
    </source>
</evidence>
<dbReference type="InterPro" id="IPR003738">
    <property type="entry name" value="SRAP"/>
</dbReference>
<dbReference type="Pfam" id="PF02586">
    <property type="entry name" value="SRAP"/>
    <property type="match status" value="1"/>
</dbReference>
<dbReference type="InterPro" id="IPR036590">
    <property type="entry name" value="SRAP-like"/>
</dbReference>
<evidence type="ECO:0000256" key="1">
    <source>
        <dbReference type="ARBA" id="ARBA00008136"/>
    </source>
</evidence>
<keyword evidence="5" id="KW-0190">Covalent protein-DNA linkage</keyword>
<dbReference type="GO" id="GO:0003697">
    <property type="term" value="F:single-stranded DNA binding"/>
    <property type="evidence" value="ECO:0007669"/>
    <property type="project" value="InterPro"/>
</dbReference>
<dbReference type="Gene3D" id="3.90.1680.10">
    <property type="entry name" value="SOS response associated peptidase-like"/>
    <property type="match status" value="1"/>
</dbReference>
<name>A0A376B2W6_9ASCO</name>
<proteinExistence type="inferred from homology"/>
<protein>
    <recommendedName>
        <fullName evidence="11">Peptidase YMR114C</fullName>
    </recommendedName>
</protein>
<gene>
    <name evidence="9" type="ORF">SCODWIG_00778</name>
</gene>
<feature type="compositionally biased region" description="Low complexity" evidence="8">
    <location>
        <begin position="241"/>
        <end position="255"/>
    </location>
</feature>
<evidence type="ECO:0000256" key="4">
    <source>
        <dbReference type="ARBA" id="ARBA00022801"/>
    </source>
</evidence>
<evidence type="ECO:0000256" key="2">
    <source>
        <dbReference type="ARBA" id="ARBA00022670"/>
    </source>
</evidence>
<keyword evidence="2" id="KW-0645">Protease</keyword>
<evidence type="ECO:0000256" key="5">
    <source>
        <dbReference type="ARBA" id="ARBA00023124"/>
    </source>
</evidence>
<dbReference type="AlphaFoldDB" id="A0A376B2W6"/>
<evidence type="ECO:0000256" key="7">
    <source>
        <dbReference type="ARBA" id="ARBA00023239"/>
    </source>
</evidence>
<dbReference type="GO" id="GO:0106300">
    <property type="term" value="P:protein-DNA covalent cross-linking repair"/>
    <property type="evidence" value="ECO:0007669"/>
    <property type="project" value="InterPro"/>
</dbReference>
<evidence type="ECO:0000256" key="8">
    <source>
        <dbReference type="SAM" id="MobiDB-lite"/>
    </source>
</evidence>
<evidence type="ECO:0000313" key="9">
    <source>
        <dbReference type="EMBL" id="SSD59017.1"/>
    </source>
</evidence>
<dbReference type="GO" id="GO:0006508">
    <property type="term" value="P:proteolysis"/>
    <property type="evidence" value="ECO:0007669"/>
    <property type="project" value="UniProtKB-KW"/>
</dbReference>
<feature type="region of interest" description="Disordered" evidence="8">
    <location>
        <begin position="238"/>
        <end position="287"/>
    </location>
</feature>
<evidence type="ECO:0008006" key="11">
    <source>
        <dbReference type="Google" id="ProtNLM"/>
    </source>
</evidence>
<keyword evidence="10" id="KW-1185">Reference proteome</keyword>
<sequence length="287" mass="33319">MCGRYALSYNVDQLPQQISKYKSLNEPSLPKIDDDSKKDKGYNDLEIATKYNTKSYNIAPTKCCPILLEHTNEILLMRWGLIPAWSETPVKYNTFNARIESLNSSKIWKTTKSKNYYCAVPMSGYYEWHQLTKQPYYVRRKDEKIMFVAGLYEIHEKKSGEKSYSFTIVTSPAPKNLEWLHLRMPVIIEPGSQNWESWFKKGELHEPKFDDELYECYPVTKSVGNVKNDNKGLIVKVENDSSSIRSTPSSSSSSPRNHRKRSVDVSQFFTKSPLKKKKKLNKKSETK</sequence>
<reference evidence="10" key="1">
    <citation type="submission" date="2018-06" db="EMBL/GenBank/DDBJ databases">
        <authorList>
            <person name="Guldener U."/>
        </authorList>
    </citation>
    <scope>NUCLEOTIDE SEQUENCE [LARGE SCALE GENOMIC DNA]</scope>
    <source>
        <strain evidence="10">UTAD17</strain>
    </source>
</reference>
<dbReference type="SUPFAM" id="SSF143081">
    <property type="entry name" value="BB1717-like"/>
    <property type="match status" value="1"/>
</dbReference>
<comment type="similarity">
    <text evidence="1">Belongs to the SOS response-associated peptidase family.</text>
</comment>
<dbReference type="PANTHER" id="PTHR13604:SF0">
    <property type="entry name" value="ABASIC SITE PROCESSING PROTEIN HMCES"/>
    <property type="match status" value="1"/>
</dbReference>
<evidence type="ECO:0000256" key="3">
    <source>
        <dbReference type="ARBA" id="ARBA00022763"/>
    </source>
</evidence>
<dbReference type="Proteomes" id="UP000262825">
    <property type="component" value="Unassembled WGS sequence"/>
</dbReference>
<keyword evidence="4" id="KW-0378">Hydrolase</keyword>